<evidence type="ECO:0000313" key="3">
    <source>
        <dbReference type="Proteomes" id="UP001054945"/>
    </source>
</evidence>
<keyword evidence="1" id="KW-0812">Transmembrane</keyword>
<reference evidence="2 3" key="1">
    <citation type="submission" date="2021-06" db="EMBL/GenBank/DDBJ databases">
        <title>Caerostris extrusa draft genome.</title>
        <authorList>
            <person name="Kono N."/>
            <person name="Arakawa K."/>
        </authorList>
    </citation>
    <scope>NUCLEOTIDE SEQUENCE [LARGE SCALE GENOMIC DNA]</scope>
</reference>
<proteinExistence type="predicted"/>
<keyword evidence="3" id="KW-1185">Reference proteome</keyword>
<accession>A0AAV4P3H0</accession>
<dbReference type="Proteomes" id="UP001054945">
    <property type="component" value="Unassembled WGS sequence"/>
</dbReference>
<evidence type="ECO:0000256" key="1">
    <source>
        <dbReference type="SAM" id="Phobius"/>
    </source>
</evidence>
<keyword evidence="1" id="KW-1133">Transmembrane helix</keyword>
<keyword evidence="1" id="KW-0472">Membrane</keyword>
<comment type="caution">
    <text evidence="2">The sequence shown here is derived from an EMBL/GenBank/DDBJ whole genome shotgun (WGS) entry which is preliminary data.</text>
</comment>
<sequence length="193" mass="21417">MSTFQSLLVSKLTIRKAHAFVDTMTEFVETKSTVGIAPMEIQLGDVLENSGIPLYEAAWKKIKNNLMPGRSVFATKTIEKEHASCQLHLSERHFYPLSLHIPLKKDLPESFLDAFNLGITRMVDADISGRSLKASVEVANLCISHTETQLKSLGLNNIYGVLLMWAGGVLLGGMVLAFEIIINGFKVLNKKYH</sequence>
<organism evidence="2 3">
    <name type="scientific">Caerostris extrusa</name>
    <name type="common">Bark spider</name>
    <name type="synonym">Caerostris bankana</name>
    <dbReference type="NCBI Taxonomy" id="172846"/>
    <lineage>
        <taxon>Eukaryota</taxon>
        <taxon>Metazoa</taxon>
        <taxon>Ecdysozoa</taxon>
        <taxon>Arthropoda</taxon>
        <taxon>Chelicerata</taxon>
        <taxon>Arachnida</taxon>
        <taxon>Araneae</taxon>
        <taxon>Araneomorphae</taxon>
        <taxon>Entelegynae</taxon>
        <taxon>Araneoidea</taxon>
        <taxon>Araneidae</taxon>
        <taxon>Caerostris</taxon>
    </lineage>
</organism>
<feature type="transmembrane region" description="Helical" evidence="1">
    <location>
        <begin position="158"/>
        <end position="182"/>
    </location>
</feature>
<name>A0AAV4P3H0_CAEEX</name>
<gene>
    <name evidence="2" type="primary">AVEN_76536_1</name>
    <name evidence="2" type="ORF">CEXT_67031</name>
</gene>
<protein>
    <submittedName>
        <fullName evidence="2">Uncharacterized protein</fullName>
    </submittedName>
</protein>
<evidence type="ECO:0000313" key="2">
    <source>
        <dbReference type="EMBL" id="GIX90756.1"/>
    </source>
</evidence>
<dbReference type="EMBL" id="BPLR01003968">
    <property type="protein sequence ID" value="GIX90756.1"/>
    <property type="molecule type" value="Genomic_DNA"/>
</dbReference>
<dbReference type="AlphaFoldDB" id="A0AAV4P3H0"/>